<feature type="domain" description="Cell envelope-related transcriptional attenuator" evidence="4">
    <location>
        <begin position="206"/>
        <end position="361"/>
    </location>
</feature>
<feature type="compositionally biased region" description="Polar residues" evidence="2">
    <location>
        <begin position="526"/>
        <end position="553"/>
    </location>
</feature>
<sequence length="594" mass="61735">MSHGRERNLVASSEQDPSTAGPDPAETAASGEPTVPEVPPADAAENDEAAASAEPAAEPEASEAAVAAEPAAEATPEPAAEAVPASEPVPAPAAEPAAAAPEETVLPAAPVLIAHPARRKRRWRRVLISMAVAMAVLATAAGVTAFVLYRQLDGNITTEYVAEKIGPSRPPVMPEAYGAVNILLMGSDDRTGENIEYGDIGEGTKRSDTTILLHLSADRKSSVAVSIPRDLMVQIPSCVRDDGTTSRAYKDQFNHAFEIGGSACTIKTVEQMTQVQIDHHIVIDFTGFKRMVDAVDGVEVCLDEPLRDRAAKLDLPAGRQELDGEESLAYVRARKNLGDGSDTQRMVRQQRFLASLFNKVQSNGVLFNPIKLYSLLDAGTRSITADPGLDSLDELTKLSKSVSGIPSDKSAFLTVPRQQYRYNTNRDELVQPEADALFTAIRYDRVAVGKPEPGVDADGDGVEDSGSVRIDDPNPVLPDEPPGGTPGDGTSTGTADPDGDGPATLRPGSTPTGKAQPGVPSRTPRAGTSPTAETDGSSSSPTGTADPSGSASPDATAAPTDGSSPSSGATTAVPVPTGPIVTVTGRTVDQDVCS</sequence>
<protein>
    <submittedName>
        <fullName evidence="5">LCP family protein</fullName>
    </submittedName>
</protein>
<proteinExistence type="inferred from homology"/>
<evidence type="ECO:0000259" key="4">
    <source>
        <dbReference type="Pfam" id="PF03816"/>
    </source>
</evidence>
<dbReference type="PANTHER" id="PTHR33392:SF6">
    <property type="entry name" value="POLYISOPRENYL-TEICHOIC ACID--PEPTIDOGLYCAN TEICHOIC ACID TRANSFERASE TAGU"/>
    <property type="match status" value="1"/>
</dbReference>
<keyword evidence="6" id="KW-1185">Reference proteome</keyword>
<feature type="region of interest" description="Disordered" evidence="2">
    <location>
        <begin position="449"/>
        <end position="594"/>
    </location>
</feature>
<evidence type="ECO:0000256" key="1">
    <source>
        <dbReference type="ARBA" id="ARBA00006068"/>
    </source>
</evidence>
<keyword evidence="3" id="KW-1133">Transmembrane helix</keyword>
<feature type="compositionally biased region" description="Low complexity" evidence="2">
    <location>
        <begin position="568"/>
        <end position="587"/>
    </location>
</feature>
<feature type="compositionally biased region" description="Pro residues" evidence="2">
    <location>
        <begin position="475"/>
        <end position="484"/>
    </location>
</feature>
<organism evidence="5 6">
    <name type="scientific">Yinghuangia soli</name>
    <dbReference type="NCBI Taxonomy" id="2908204"/>
    <lineage>
        <taxon>Bacteria</taxon>
        <taxon>Bacillati</taxon>
        <taxon>Actinomycetota</taxon>
        <taxon>Actinomycetes</taxon>
        <taxon>Kitasatosporales</taxon>
        <taxon>Streptomycetaceae</taxon>
        <taxon>Yinghuangia</taxon>
    </lineage>
</organism>
<dbReference type="Pfam" id="PF03816">
    <property type="entry name" value="LytR_cpsA_psr"/>
    <property type="match status" value="1"/>
</dbReference>
<dbReference type="Gene3D" id="3.40.630.190">
    <property type="entry name" value="LCP protein"/>
    <property type="match status" value="1"/>
</dbReference>
<evidence type="ECO:0000256" key="2">
    <source>
        <dbReference type="SAM" id="MobiDB-lite"/>
    </source>
</evidence>
<keyword evidence="3" id="KW-0472">Membrane</keyword>
<feature type="transmembrane region" description="Helical" evidence="3">
    <location>
        <begin position="126"/>
        <end position="149"/>
    </location>
</feature>
<comment type="caution">
    <text evidence="5">The sequence shown here is derived from an EMBL/GenBank/DDBJ whole genome shotgun (WGS) entry which is preliminary data.</text>
</comment>
<dbReference type="PANTHER" id="PTHR33392">
    <property type="entry name" value="POLYISOPRENYL-TEICHOIC ACID--PEPTIDOGLYCAN TEICHOIC ACID TRANSFERASE TAGU"/>
    <property type="match status" value="1"/>
</dbReference>
<evidence type="ECO:0000313" key="6">
    <source>
        <dbReference type="Proteomes" id="UP001165378"/>
    </source>
</evidence>
<dbReference type="AlphaFoldDB" id="A0AA41Q874"/>
<gene>
    <name evidence="5" type="ORF">LZ495_36505</name>
</gene>
<accession>A0AA41Q874</accession>
<dbReference type="EMBL" id="JAKFHA010000037">
    <property type="protein sequence ID" value="MCF2532685.1"/>
    <property type="molecule type" value="Genomic_DNA"/>
</dbReference>
<dbReference type="Proteomes" id="UP001165378">
    <property type="component" value="Unassembled WGS sequence"/>
</dbReference>
<feature type="region of interest" description="Disordered" evidence="2">
    <location>
        <begin position="1"/>
        <end position="101"/>
    </location>
</feature>
<evidence type="ECO:0000256" key="3">
    <source>
        <dbReference type="SAM" id="Phobius"/>
    </source>
</evidence>
<dbReference type="InterPro" id="IPR050922">
    <property type="entry name" value="LytR/CpsA/Psr_CW_biosynth"/>
</dbReference>
<comment type="similarity">
    <text evidence="1">Belongs to the LytR/CpsA/Psr (LCP) family.</text>
</comment>
<keyword evidence="3" id="KW-0812">Transmembrane</keyword>
<feature type="compositionally biased region" description="Low complexity" evidence="2">
    <location>
        <begin position="32"/>
        <end position="86"/>
    </location>
</feature>
<feature type="compositionally biased region" description="Low complexity" evidence="2">
    <location>
        <begin position="488"/>
        <end position="504"/>
    </location>
</feature>
<reference evidence="5" key="1">
    <citation type="submission" date="2022-01" db="EMBL/GenBank/DDBJ databases">
        <title>Genome-Based Taxonomic Classification of the Phylum Actinobacteria.</title>
        <authorList>
            <person name="Gao Y."/>
        </authorList>
    </citation>
    <scope>NUCLEOTIDE SEQUENCE</scope>
    <source>
        <strain evidence="5">KLBMP 8922</strain>
    </source>
</reference>
<dbReference type="RefSeq" id="WP_235057458.1">
    <property type="nucleotide sequence ID" value="NZ_JAKFHA010000037.1"/>
</dbReference>
<dbReference type="NCBIfam" id="TIGR00350">
    <property type="entry name" value="lytR_cpsA_psr"/>
    <property type="match status" value="1"/>
</dbReference>
<dbReference type="InterPro" id="IPR004474">
    <property type="entry name" value="LytR_CpsA_psr"/>
</dbReference>
<evidence type="ECO:0000313" key="5">
    <source>
        <dbReference type="EMBL" id="MCF2532685.1"/>
    </source>
</evidence>
<name>A0AA41Q874_9ACTN</name>